<evidence type="ECO:0000313" key="3">
    <source>
        <dbReference type="Proteomes" id="UP000007264"/>
    </source>
</evidence>
<dbReference type="Proteomes" id="UP000007264">
    <property type="component" value="Unassembled WGS sequence"/>
</dbReference>
<dbReference type="EMBL" id="AGSI01000007">
    <property type="protein sequence ID" value="EIE23741.1"/>
    <property type="molecule type" value="Genomic_DNA"/>
</dbReference>
<feature type="transmembrane region" description="Helical" evidence="1">
    <location>
        <begin position="73"/>
        <end position="93"/>
    </location>
</feature>
<keyword evidence="1" id="KW-0472">Membrane</keyword>
<keyword evidence="1" id="KW-0812">Transmembrane</keyword>
<feature type="transmembrane region" description="Helical" evidence="1">
    <location>
        <begin position="49"/>
        <end position="66"/>
    </location>
</feature>
<protein>
    <submittedName>
        <fullName evidence="2">Uncharacterized protein</fullName>
    </submittedName>
</protein>
<feature type="transmembrane region" description="Helical" evidence="1">
    <location>
        <begin position="166"/>
        <end position="192"/>
    </location>
</feature>
<name>I0YZC2_COCSC</name>
<gene>
    <name evidence="2" type="ORF">COCSUDRAFT_66078</name>
</gene>
<dbReference type="AlphaFoldDB" id="I0YZC2"/>
<dbReference type="KEGG" id="csl:COCSUDRAFT_66078"/>
<comment type="caution">
    <text evidence="2">The sequence shown here is derived from an EMBL/GenBank/DDBJ whole genome shotgun (WGS) entry which is preliminary data.</text>
</comment>
<dbReference type="GeneID" id="17041733"/>
<accession>I0YZC2</accession>
<keyword evidence="1" id="KW-1133">Transmembrane helix</keyword>
<dbReference type="RefSeq" id="XP_005648285.1">
    <property type="nucleotide sequence ID" value="XM_005648228.1"/>
</dbReference>
<feature type="transmembrane region" description="Helical" evidence="1">
    <location>
        <begin position="123"/>
        <end position="145"/>
    </location>
</feature>
<evidence type="ECO:0000256" key="1">
    <source>
        <dbReference type="SAM" id="Phobius"/>
    </source>
</evidence>
<evidence type="ECO:0000313" key="2">
    <source>
        <dbReference type="EMBL" id="EIE23741.1"/>
    </source>
</evidence>
<reference evidence="2 3" key="1">
    <citation type="journal article" date="2012" name="Genome Biol.">
        <title>The genome of the polar eukaryotic microalga coccomyxa subellipsoidea reveals traits of cold adaptation.</title>
        <authorList>
            <person name="Blanc G."/>
            <person name="Agarkova I."/>
            <person name="Grimwood J."/>
            <person name="Kuo A."/>
            <person name="Brueggeman A."/>
            <person name="Dunigan D."/>
            <person name="Gurnon J."/>
            <person name="Ladunga I."/>
            <person name="Lindquist E."/>
            <person name="Lucas S."/>
            <person name="Pangilinan J."/>
            <person name="Proschold T."/>
            <person name="Salamov A."/>
            <person name="Schmutz J."/>
            <person name="Weeks D."/>
            <person name="Yamada T."/>
            <person name="Claverie J.M."/>
            <person name="Grigoriev I."/>
            <person name="Van Etten J."/>
            <person name="Lomsadze A."/>
            <person name="Borodovsky M."/>
        </authorList>
    </citation>
    <scope>NUCLEOTIDE SEQUENCE [LARGE SCALE GENOMIC DNA]</scope>
    <source>
        <strain evidence="2 3">C-169</strain>
    </source>
</reference>
<sequence>MIWRYPQLYVRKRDAALVIMRLFDTVSSLIQTSALHEYRFPPELLPTQFYFRAYCLWFGAFFGVVSKQPPVNLNIILSLLHLVGRIAMYNKYFRVLVPHNGKMAPAVRRLEIRGLGIWTEEGLLQGSTLALDALLGMVLPCWIMYRRELRQRLRWRLKVGLEGSPLGVIGATWPHYIGACIVLPAAALVLSFDPALLPYLF</sequence>
<organism evidence="2 3">
    <name type="scientific">Coccomyxa subellipsoidea (strain C-169)</name>
    <name type="common">Green microalga</name>
    <dbReference type="NCBI Taxonomy" id="574566"/>
    <lineage>
        <taxon>Eukaryota</taxon>
        <taxon>Viridiplantae</taxon>
        <taxon>Chlorophyta</taxon>
        <taxon>core chlorophytes</taxon>
        <taxon>Trebouxiophyceae</taxon>
        <taxon>Trebouxiophyceae incertae sedis</taxon>
        <taxon>Coccomyxaceae</taxon>
        <taxon>Coccomyxa</taxon>
        <taxon>Coccomyxa subellipsoidea</taxon>
    </lineage>
</organism>
<proteinExistence type="predicted"/>
<keyword evidence="3" id="KW-1185">Reference proteome</keyword>